<accession>A0A8S5QCP2</accession>
<reference evidence="2" key="1">
    <citation type="journal article" date="2021" name="Proc. Natl. Acad. Sci. U.S.A.">
        <title>A Catalog of Tens of Thousands of Viruses from Human Metagenomes Reveals Hidden Associations with Chronic Diseases.</title>
        <authorList>
            <person name="Tisza M.J."/>
            <person name="Buck C.B."/>
        </authorList>
    </citation>
    <scope>NUCLEOTIDE SEQUENCE</scope>
    <source>
        <strain evidence="2">Ctbvd11</strain>
    </source>
</reference>
<dbReference type="EMBL" id="BK015636">
    <property type="protein sequence ID" value="DAE17062.1"/>
    <property type="molecule type" value="Genomic_DNA"/>
</dbReference>
<proteinExistence type="predicted"/>
<dbReference type="Pfam" id="PF08707">
    <property type="entry name" value="PriCT_2"/>
    <property type="match status" value="1"/>
</dbReference>
<sequence>MFEEICSIYRDAKDALGRYVDMETGECITQMSIREFCLTDRWKPYVEKLRAMRQQYGSAAKKMPEYVDTKKMLPGATLSGLFRLYEDESLTHPGQRVMVSRRETHLQQHTGWLAIDIDLQDNQQLTNFENIRMVTRFRPEIGLLMRSCSGTGYFGLVRLAYPDRHKEQFKAILKEYAALGIVLDKQCGNIGRVRFASWDDADHIYINTHVQPYQGLQMEEPQVIPQARPMYQQRSSQSPSNASSAYGNGYDNKAFWNDPRTQDRIIELIVKALVSRNINITESYDEWTKAGWALKAHPYGERLFHELSACSQKYNAAQASQKWRQLGRSTTVSYNYLIHACKENLGQGEYHSILQQVWRERG</sequence>
<feature type="domain" description="Primase C-terminal 2" evidence="1">
    <location>
        <begin position="271"/>
        <end position="340"/>
    </location>
</feature>
<evidence type="ECO:0000259" key="1">
    <source>
        <dbReference type="Pfam" id="PF08707"/>
    </source>
</evidence>
<evidence type="ECO:0000313" key="2">
    <source>
        <dbReference type="EMBL" id="DAE17062.1"/>
    </source>
</evidence>
<dbReference type="InterPro" id="IPR014819">
    <property type="entry name" value="PriCT_2"/>
</dbReference>
<organism evidence="2">
    <name type="scientific">Siphoviridae sp. ctbvd11</name>
    <dbReference type="NCBI Taxonomy" id="2825567"/>
    <lineage>
        <taxon>Viruses</taxon>
        <taxon>Duplodnaviria</taxon>
        <taxon>Heunggongvirae</taxon>
        <taxon>Uroviricota</taxon>
        <taxon>Caudoviricetes</taxon>
    </lineage>
</organism>
<name>A0A8S5QCP2_9CAUD</name>
<dbReference type="GO" id="GO:0016817">
    <property type="term" value="F:hydrolase activity, acting on acid anhydrides"/>
    <property type="evidence" value="ECO:0007669"/>
    <property type="project" value="InterPro"/>
</dbReference>
<protein>
    <submittedName>
        <fullName evidence="2">Primase C terminal 2 (PriCT-2)</fullName>
    </submittedName>
</protein>